<evidence type="ECO:0000259" key="1">
    <source>
        <dbReference type="PROSITE" id="PS51752"/>
    </source>
</evidence>
<dbReference type="EMBL" id="ANIZ01000574">
    <property type="protein sequence ID" value="ETI54077.1"/>
    <property type="molecule type" value="Genomic_DNA"/>
</dbReference>
<dbReference type="PROSITE" id="PS51752">
    <property type="entry name" value="JACALIN_LECTIN"/>
    <property type="match status" value="1"/>
</dbReference>
<organism evidence="2 3">
    <name type="scientific">Phytophthora nicotianae P1569</name>
    <dbReference type="NCBI Taxonomy" id="1317065"/>
    <lineage>
        <taxon>Eukaryota</taxon>
        <taxon>Sar</taxon>
        <taxon>Stramenopiles</taxon>
        <taxon>Oomycota</taxon>
        <taxon>Peronosporomycetes</taxon>
        <taxon>Peronosporales</taxon>
        <taxon>Peronosporaceae</taxon>
        <taxon>Phytophthora</taxon>
    </lineage>
</organism>
<dbReference type="eggNOG" id="ENOG502SI5N">
    <property type="taxonomic scope" value="Eukaryota"/>
</dbReference>
<gene>
    <name evidence="2" type="ORF">F443_03064</name>
</gene>
<feature type="domain" description="Jacalin-type lectin" evidence="1">
    <location>
        <begin position="1"/>
        <end position="90"/>
    </location>
</feature>
<evidence type="ECO:0000313" key="3">
    <source>
        <dbReference type="Proteomes" id="UP000018721"/>
    </source>
</evidence>
<keyword evidence="3" id="KW-1185">Reference proteome</keyword>
<dbReference type="Gene3D" id="2.100.10.30">
    <property type="entry name" value="Jacalin-like lectin domain"/>
    <property type="match status" value="1"/>
</dbReference>
<comment type="caution">
    <text evidence="2">The sequence shown here is derived from an EMBL/GenBank/DDBJ whole genome shotgun (WGS) entry which is preliminary data.</text>
</comment>
<evidence type="ECO:0000313" key="2">
    <source>
        <dbReference type="EMBL" id="ETI54077.1"/>
    </source>
</evidence>
<dbReference type="Pfam" id="PF01419">
    <property type="entry name" value="Jacalin"/>
    <property type="match status" value="1"/>
</dbReference>
<proteinExistence type="predicted"/>
<protein>
    <recommendedName>
        <fullName evidence="1">Jacalin-type lectin domain-containing protein</fullName>
    </recommendedName>
</protein>
<dbReference type="AlphaFoldDB" id="V9FUJ9"/>
<reference evidence="2 3" key="1">
    <citation type="submission" date="2013-11" db="EMBL/GenBank/DDBJ databases">
        <title>The Genome Sequence of Phytophthora parasitica P1569.</title>
        <authorList>
            <consortium name="The Broad Institute Genomics Platform"/>
            <person name="Russ C."/>
            <person name="Tyler B."/>
            <person name="Panabieres F."/>
            <person name="Shan W."/>
            <person name="Tripathy S."/>
            <person name="Grunwald N."/>
            <person name="Machado M."/>
            <person name="Johnson C.S."/>
            <person name="Arredondo F."/>
            <person name="Hong C."/>
            <person name="Coffey M."/>
            <person name="Young S.K."/>
            <person name="Zeng Q."/>
            <person name="Gargeya S."/>
            <person name="Fitzgerald M."/>
            <person name="Abouelleil A."/>
            <person name="Alvarado L."/>
            <person name="Chapman S.B."/>
            <person name="Gainer-Dewar J."/>
            <person name="Goldberg J."/>
            <person name="Griggs A."/>
            <person name="Gujja S."/>
            <person name="Hansen M."/>
            <person name="Howarth C."/>
            <person name="Imamovic A."/>
            <person name="Ireland A."/>
            <person name="Larimer J."/>
            <person name="McCowan C."/>
            <person name="Murphy C."/>
            <person name="Pearson M."/>
            <person name="Poon T.W."/>
            <person name="Priest M."/>
            <person name="Roberts A."/>
            <person name="Saif S."/>
            <person name="Shea T."/>
            <person name="Sykes S."/>
            <person name="Wortman J."/>
            <person name="Nusbaum C."/>
            <person name="Birren B."/>
        </authorList>
    </citation>
    <scope>NUCLEOTIDE SEQUENCE [LARGE SCALE GENOMIC DNA]</scope>
    <source>
        <strain evidence="2 3">P1569</strain>
    </source>
</reference>
<dbReference type="HOGENOM" id="CLU_106948_1_0_1"/>
<dbReference type="InterPro" id="IPR001229">
    <property type="entry name" value="Jacalin-like_lectin_dom"/>
</dbReference>
<dbReference type="InterPro" id="IPR036404">
    <property type="entry name" value="Jacalin-like_lectin_dom_sf"/>
</dbReference>
<name>V9FUJ9_PHYNI</name>
<sequence length="95" mass="10388">MVHGGDGGDKNTLTLGEDEHITGIEAHWGKYYRHTRILYIKFTTDAGNTISGVTQTDQIGKDGAPEGYQLGGFVGYSNNEVDSVAAVWTRIERTQ</sequence>
<accession>V9FUJ9</accession>
<dbReference type="Proteomes" id="UP000018721">
    <property type="component" value="Unassembled WGS sequence"/>
</dbReference>
<dbReference type="SUPFAM" id="SSF51101">
    <property type="entry name" value="Mannose-binding lectins"/>
    <property type="match status" value="1"/>
</dbReference>